<protein>
    <recommendedName>
        <fullName evidence="3">histidine kinase</fullName>
        <ecNumber evidence="3">2.7.13.3</ecNumber>
    </recommendedName>
</protein>
<dbReference type="CDD" id="cd00082">
    <property type="entry name" value="HisKA"/>
    <property type="match status" value="1"/>
</dbReference>
<evidence type="ECO:0000256" key="10">
    <source>
        <dbReference type="ARBA" id="ARBA00022840"/>
    </source>
</evidence>
<evidence type="ECO:0000259" key="16">
    <source>
        <dbReference type="PROSITE" id="PS50885"/>
    </source>
</evidence>
<dbReference type="InterPro" id="IPR003661">
    <property type="entry name" value="HisK_dim/P_dom"/>
</dbReference>
<dbReference type="RefSeq" id="WP_052651373.1">
    <property type="nucleotide sequence ID" value="NZ_CCXS01000001.1"/>
</dbReference>
<dbReference type="FunFam" id="1.10.287.130:FF:000001">
    <property type="entry name" value="Two-component sensor histidine kinase"/>
    <property type="match status" value="1"/>
</dbReference>
<keyword evidence="12" id="KW-0902">Two-component regulatory system</keyword>
<evidence type="ECO:0000256" key="8">
    <source>
        <dbReference type="ARBA" id="ARBA00022741"/>
    </source>
</evidence>
<evidence type="ECO:0000256" key="5">
    <source>
        <dbReference type="ARBA" id="ARBA00022553"/>
    </source>
</evidence>
<keyword evidence="10" id="KW-0067">ATP-binding</keyword>
<dbReference type="EC" id="2.7.13.3" evidence="3"/>
<dbReference type="PROSITE" id="PS50885">
    <property type="entry name" value="HAMP"/>
    <property type="match status" value="1"/>
</dbReference>
<dbReference type="InterPro" id="IPR036097">
    <property type="entry name" value="HisK_dim/P_sf"/>
</dbReference>
<dbReference type="CDD" id="cd00075">
    <property type="entry name" value="HATPase"/>
    <property type="match status" value="1"/>
</dbReference>
<dbReference type="Gene3D" id="1.10.287.130">
    <property type="match status" value="1"/>
</dbReference>
<keyword evidence="13 14" id="KW-0472">Membrane</keyword>
<evidence type="ECO:0000259" key="15">
    <source>
        <dbReference type="PROSITE" id="PS50109"/>
    </source>
</evidence>
<keyword evidence="18" id="KW-1185">Reference proteome</keyword>
<dbReference type="InterPro" id="IPR003594">
    <property type="entry name" value="HATPase_dom"/>
</dbReference>
<proteinExistence type="predicted"/>
<keyword evidence="8" id="KW-0547">Nucleotide-binding</keyword>
<dbReference type="GO" id="GO:0030295">
    <property type="term" value="F:protein kinase activator activity"/>
    <property type="evidence" value="ECO:0007669"/>
    <property type="project" value="TreeGrafter"/>
</dbReference>
<dbReference type="STRING" id="1499687.BN1080_01502"/>
<evidence type="ECO:0000313" key="17">
    <source>
        <dbReference type="EMBL" id="CEG22573.1"/>
    </source>
</evidence>
<dbReference type="OrthoDB" id="9813151at2"/>
<keyword evidence="5" id="KW-0597">Phosphoprotein</keyword>
<gene>
    <name evidence="17" type="primary">srrB_1</name>
    <name evidence="17" type="ORF">BN1080_01502</name>
</gene>
<dbReference type="Gene3D" id="3.30.565.10">
    <property type="entry name" value="Histidine kinase-like ATPase, C-terminal domain"/>
    <property type="match status" value="1"/>
</dbReference>
<feature type="domain" description="HAMP" evidence="16">
    <location>
        <begin position="198"/>
        <end position="250"/>
    </location>
</feature>
<dbReference type="PANTHER" id="PTHR42878">
    <property type="entry name" value="TWO-COMPONENT HISTIDINE KINASE"/>
    <property type="match status" value="1"/>
</dbReference>
<evidence type="ECO:0000256" key="14">
    <source>
        <dbReference type="SAM" id="Phobius"/>
    </source>
</evidence>
<evidence type="ECO:0000256" key="9">
    <source>
        <dbReference type="ARBA" id="ARBA00022777"/>
    </source>
</evidence>
<keyword evidence="4" id="KW-1003">Cell membrane</keyword>
<dbReference type="FunFam" id="3.30.565.10:FF:000006">
    <property type="entry name" value="Sensor histidine kinase WalK"/>
    <property type="match status" value="1"/>
</dbReference>
<dbReference type="SMART" id="SM00387">
    <property type="entry name" value="HATPase_c"/>
    <property type="match status" value="1"/>
</dbReference>
<dbReference type="GO" id="GO:0000155">
    <property type="term" value="F:phosphorelay sensor kinase activity"/>
    <property type="evidence" value="ECO:0007669"/>
    <property type="project" value="InterPro"/>
</dbReference>
<keyword evidence="9" id="KW-0418">Kinase</keyword>
<dbReference type="AlphaFoldDB" id="A0A098EJV0"/>
<dbReference type="Proteomes" id="UP000043699">
    <property type="component" value="Unassembled WGS sequence"/>
</dbReference>
<comment type="catalytic activity">
    <reaction evidence="1">
        <text>ATP + protein L-histidine = ADP + protein N-phospho-L-histidine.</text>
        <dbReference type="EC" id="2.7.13.3"/>
    </reaction>
</comment>
<sequence length="593" mass="66809">MNRIWNSVVGKLWITILLLVSFVLFIVTVLLLEFLGNYHSEAVEETLNKEAATIARIFNDHGNLNISLTVIEDILGPETNAVIAEVPFESSYYIHDGKNGDETREKILNEPAFQKVFETDETVMKEMLLPSLTEEKRMESFIVLASPLQTGDQVHGTVFIYQSLEVMDRTASRTTNIVFLSAFIAFILTTVFAFFLSSRITSPLRKMREGAFELAKGNFDTKVEAASRDEIGQLATAFNQMGQQLKHHLEVIGQEKEQLSSILTSMADAVITFNQDRTILLSNPPAEKLLQQWLFKNGPEKGQPLPAELLHMLEHVLDFEEEIEEELEIKGAYYGVSFSPLYSGNSIRGAVAVLHNMTEQHRLEKLREDFIANVSHELRTPIAMLQGYSEAILDDVGASEEDRREMTKIIYEESQRMGRLVTDLLNLARMESGHMRLYKDLVQLNGIVERMTMKFSQVAKENGIRLSFETEMDDWAAAELDEDRIEQVMTNLIDNAMRHTPEGGEVMVKVEQEQGYAKISVNDTGVGIPEEDLQYVFERFYKADKARTLGKGGTGLGLAIASNIIDSHGGKIYAESKVGEGTSFIFLLPLKKM</sequence>
<keyword evidence="7 14" id="KW-0812">Transmembrane</keyword>
<dbReference type="InterPro" id="IPR005467">
    <property type="entry name" value="His_kinase_dom"/>
</dbReference>
<dbReference type="EMBL" id="CCXS01000001">
    <property type="protein sequence ID" value="CEG22573.1"/>
    <property type="molecule type" value="Genomic_DNA"/>
</dbReference>
<evidence type="ECO:0000313" key="18">
    <source>
        <dbReference type="Proteomes" id="UP000043699"/>
    </source>
</evidence>
<evidence type="ECO:0000256" key="4">
    <source>
        <dbReference type="ARBA" id="ARBA00022475"/>
    </source>
</evidence>
<dbReference type="GO" id="GO:0000156">
    <property type="term" value="F:phosphorelay response regulator activity"/>
    <property type="evidence" value="ECO:0007669"/>
    <property type="project" value="TreeGrafter"/>
</dbReference>
<comment type="subcellular location">
    <subcellularLocation>
        <location evidence="2">Cell membrane</location>
        <topology evidence="2">Multi-pass membrane protein</topology>
    </subcellularLocation>
</comment>
<dbReference type="SMART" id="SM00388">
    <property type="entry name" value="HisKA"/>
    <property type="match status" value="1"/>
</dbReference>
<dbReference type="GO" id="GO:0007234">
    <property type="term" value="P:osmosensory signaling via phosphorelay pathway"/>
    <property type="evidence" value="ECO:0007669"/>
    <property type="project" value="TreeGrafter"/>
</dbReference>
<dbReference type="SUPFAM" id="SSF158472">
    <property type="entry name" value="HAMP domain-like"/>
    <property type="match status" value="1"/>
</dbReference>
<dbReference type="InterPro" id="IPR004358">
    <property type="entry name" value="Sig_transdc_His_kin-like_C"/>
</dbReference>
<evidence type="ECO:0000256" key="3">
    <source>
        <dbReference type="ARBA" id="ARBA00012438"/>
    </source>
</evidence>
<dbReference type="SUPFAM" id="SSF47384">
    <property type="entry name" value="Homodimeric domain of signal transducing histidine kinase"/>
    <property type="match status" value="1"/>
</dbReference>
<feature type="transmembrane region" description="Helical" evidence="14">
    <location>
        <begin position="177"/>
        <end position="196"/>
    </location>
</feature>
<evidence type="ECO:0000256" key="12">
    <source>
        <dbReference type="ARBA" id="ARBA00023012"/>
    </source>
</evidence>
<dbReference type="Pfam" id="PF00672">
    <property type="entry name" value="HAMP"/>
    <property type="match status" value="1"/>
</dbReference>
<keyword evidence="11 14" id="KW-1133">Transmembrane helix</keyword>
<evidence type="ECO:0000256" key="11">
    <source>
        <dbReference type="ARBA" id="ARBA00022989"/>
    </source>
</evidence>
<accession>A0A098EJV0</accession>
<evidence type="ECO:0000256" key="6">
    <source>
        <dbReference type="ARBA" id="ARBA00022679"/>
    </source>
</evidence>
<dbReference type="Gene3D" id="6.10.340.10">
    <property type="match status" value="1"/>
</dbReference>
<dbReference type="InterPro" id="IPR003660">
    <property type="entry name" value="HAMP_dom"/>
</dbReference>
<evidence type="ECO:0000256" key="2">
    <source>
        <dbReference type="ARBA" id="ARBA00004651"/>
    </source>
</evidence>
<feature type="transmembrane region" description="Helical" evidence="14">
    <location>
        <begin position="12"/>
        <end position="32"/>
    </location>
</feature>
<dbReference type="InterPro" id="IPR036890">
    <property type="entry name" value="HATPase_C_sf"/>
</dbReference>
<name>A0A098EJV0_9BACL</name>
<dbReference type="InterPro" id="IPR050351">
    <property type="entry name" value="BphY/WalK/GraS-like"/>
</dbReference>
<feature type="domain" description="Histidine kinase" evidence="15">
    <location>
        <begin position="373"/>
        <end position="592"/>
    </location>
</feature>
<evidence type="ECO:0000256" key="13">
    <source>
        <dbReference type="ARBA" id="ARBA00023136"/>
    </source>
</evidence>
<keyword evidence="6" id="KW-0808">Transferase</keyword>
<dbReference type="Pfam" id="PF18698">
    <property type="entry name" value="HisK_sensor"/>
    <property type="match status" value="1"/>
</dbReference>
<dbReference type="PROSITE" id="PS50109">
    <property type="entry name" value="HIS_KIN"/>
    <property type="match status" value="1"/>
</dbReference>
<evidence type="ECO:0000256" key="7">
    <source>
        <dbReference type="ARBA" id="ARBA00022692"/>
    </source>
</evidence>
<reference evidence="17 18" key="1">
    <citation type="submission" date="2014-09" db="EMBL/GenBank/DDBJ databases">
        <authorList>
            <person name="Urmite Genomes Urmite Genomes"/>
        </authorList>
    </citation>
    <scope>NUCLEOTIDE SEQUENCE [LARGE SCALE GENOMIC DNA]</scope>
    <source>
        <strain evidence="17 18">ES2</strain>
    </source>
</reference>
<dbReference type="Gene3D" id="3.30.450.20">
    <property type="entry name" value="PAS domain"/>
    <property type="match status" value="1"/>
</dbReference>
<dbReference type="PRINTS" id="PR00344">
    <property type="entry name" value="BCTRLSENSOR"/>
</dbReference>
<dbReference type="InterPro" id="IPR041328">
    <property type="entry name" value="HisK_sensor"/>
</dbReference>
<evidence type="ECO:0000256" key="1">
    <source>
        <dbReference type="ARBA" id="ARBA00000085"/>
    </source>
</evidence>
<dbReference type="Pfam" id="PF02518">
    <property type="entry name" value="HATPase_c"/>
    <property type="match status" value="1"/>
</dbReference>
<organism evidence="17 18">
    <name type="scientific">Planococcus massiliensis</name>
    <dbReference type="NCBI Taxonomy" id="1499687"/>
    <lineage>
        <taxon>Bacteria</taxon>
        <taxon>Bacillati</taxon>
        <taxon>Bacillota</taxon>
        <taxon>Bacilli</taxon>
        <taxon>Bacillales</taxon>
        <taxon>Caryophanaceae</taxon>
        <taxon>Planococcus</taxon>
    </lineage>
</organism>
<dbReference type="CDD" id="cd06225">
    <property type="entry name" value="HAMP"/>
    <property type="match status" value="1"/>
</dbReference>
<dbReference type="PANTHER" id="PTHR42878:SF3">
    <property type="entry name" value="HISTIDINE PROTEIN KINASE SAES"/>
    <property type="match status" value="1"/>
</dbReference>
<dbReference type="Pfam" id="PF00512">
    <property type="entry name" value="HisKA"/>
    <property type="match status" value="1"/>
</dbReference>
<dbReference type="GO" id="GO:0005524">
    <property type="term" value="F:ATP binding"/>
    <property type="evidence" value="ECO:0007669"/>
    <property type="project" value="UniProtKB-KW"/>
</dbReference>
<dbReference type="SUPFAM" id="SSF55874">
    <property type="entry name" value="ATPase domain of HSP90 chaperone/DNA topoisomerase II/histidine kinase"/>
    <property type="match status" value="1"/>
</dbReference>
<dbReference type="GO" id="GO:0005886">
    <property type="term" value="C:plasma membrane"/>
    <property type="evidence" value="ECO:0007669"/>
    <property type="project" value="UniProtKB-SubCell"/>
</dbReference>
<dbReference type="SMART" id="SM00304">
    <property type="entry name" value="HAMP"/>
    <property type="match status" value="1"/>
</dbReference>